<organism evidence="2 3">
    <name type="scientific">Periplaneta americana</name>
    <name type="common">American cockroach</name>
    <name type="synonym">Blatta americana</name>
    <dbReference type="NCBI Taxonomy" id="6978"/>
    <lineage>
        <taxon>Eukaryota</taxon>
        <taxon>Metazoa</taxon>
        <taxon>Ecdysozoa</taxon>
        <taxon>Arthropoda</taxon>
        <taxon>Hexapoda</taxon>
        <taxon>Insecta</taxon>
        <taxon>Pterygota</taxon>
        <taxon>Neoptera</taxon>
        <taxon>Polyneoptera</taxon>
        <taxon>Dictyoptera</taxon>
        <taxon>Blattodea</taxon>
        <taxon>Blattoidea</taxon>
        <taxon>Blattidae</taxon>
        <taxon>Blattinae</taxon>
        <taxon>Periplaneta</taxon>
    </lineage>
</organism>
<dbReference type="Proteomes" id="UP001148838">
    <property type="component" value="Unassembled WGS sequence"/>
</dbReference>
<reference evidence="2 3" key="1">
    <citation type="journal article" date="2022" name="Allergy">
        <title>Genome assembly and annotation of Periplaneta americana reveal a comprehensive cockroach allergen profile.</title>
        <authorList>
            <person name="Wang L."/>
            <person name="Xiong Q."/>
            <person name="Saelim N."/>
            <person name="Wang L."/>
            <person name="Nong W."/>
            <person name="Wan A.T."/>
            <person name="Shi M."/>
            <person name="Liu X."/>
            <person name="Cao Q."/>
            <person name="Hui J.H.L."/>
            <person name="Sookrung N."/>
            <person name="Leung T.F."/>
            <person name="Tungtrongchitr A."/>
            <person name="Tsui S.K.W."/>
        </authorList>
    </citation>
    <scope>NUCLEOTIDE SEQUENCE [LARGE SCALE GENOMIC DNA]</scope>
    <source>
        <strain evidence="2">PWHHKU_190912</strain>
    </source>
</reference>
<proteinExistence type="predicted"/>
<comment type="caution">
    <text evidence="2">The sequence shown here is derived from an EMBL/GenBank/DDBJ whole genome shotgun (WGS) entry which is preliminary data.</text>
</comment>
<keyword evidence="3" id="KW-1185">Reference proteome</keyword>
<gene>
    <name evidence="2" type="ORF">ANN_01234</name>
</gene>
<name>A0ABQ8TU30_PERAM</name>
<accession>A0ABQ8TU30</accession>
<dbReference type="EMBL" id="JAJSOF020000003">
    <property type="protein sequence ID" value="KAJ4449828.1"/>
    <property type="molecule type" value="Genomic_DNA"/>
</dbReference>
<feature type="region of interest" description="Disordered" evidence="1">
    <location>
        <begin position="194"/>
        <end position="213"/>
    </location>
</feature>
<evidence type="ECO:0000256" key="1">
    <source>
        <dbReference type="SAM" id="MobiDB-lite"/>
    </source>
</evidence>
<evidence type="ECO:0000313" key="3">
    <source>
        <dbReference type="Proteomes" id="UP001148838"/>
    </source>
</evidence>
<evidence type="ECO:0000313" key="2">
    <source>
        <dbReference type="EMBL" id="KAJ4449828.1"/>
    </source>
</evidence>
<sequence>MYVCYLASERDEGDNAGEMSPGSSTESCPAFAHIRLRENPGKNLNQGMFRSQFINSSIARRDRKSTGAELRLIQNKLTANDSVLNSKLLSIDNIGAIDMGKGQLIVDVLNKLRDFSRKLTLFLELADLHVTHCFTIHKHSSHIIIRDATVHEGPELNDDPTGTGVTFDRHDVTPQSSSLTTMRKMTHYATDRFRMREKGASSADLRKKNEERD</sequence>
<protein>
    <submittedName>
        <fullName evidence="2">Uncharacterized protein</fullName>
    </submittedName>
</protein>